<dbReference type="Pfam" id="PF25597">
    <property type="entry name" value="SH3_retrovirus"/>
    <property type="match status" value="1"/>
</dbReference>
<dbReference type="SUPFAM" id="SSF53098">
    <property type="entry name" value="Ribonuclease H-like"/>
    <property type="match status" value="1"/>
</dbReference>
<keyword evidence="4" id="KW-1185">Reference proteome</keyword>
<protein>
    <recommendedName>
        <fullName evidence="2">Retroviral polymerase SH3-like domain-containing protein</fullName>
    </recommendedName>
</protein>
<dbReference type="AlphaFoldDB" id="A0AAV0CNF5"/>
<dbReference type="InterPro" id="IPR012337">
    <property type="entry name" value="RNaseH-like_sf"/>
</dbReference>
<gene>
    <name evidence="3" type="ORF">CEPIT_LOCUS6865</name>
</gene>
<organism evidence="3 4">
    <name type="scientific">Cuscuta epithymum</name>
    <dbReference type="NCBI Taxonomy" id="186058"/>
    <lineage>
        <taxon>Eukaryota</taxon>
        <taxon>Viridiplantae</taxon>
        <taxon>Streptophyta</taxon>
        <taxon>Embryophyta</taxon>
        <taxon>Tracheophyta</taxon>
        <taxon>Spermatophyta</taxon>
        <taxon>Magnoliopsida</taxon>
        <taxon>eudicotyledons</taxon>
        <taxon>Gunneridae</taxon>
        <taxon>Pentapetalae</taxon>
        <taxon>asterids</taxon>
        <taxon>lamiids</taxon>
        <taxon>Solanales</taxon>
        <taxon>Convolvulaceae</taxon>
        <taxon>Cuscuteae</taxon>
        <taxon>Cuscuta</taxon>
        <taxon>Cuscuta subgen. Cuscuta</taxon>
    </lineage>
</organism>
<feature type="transmembrane region" description="Helical" evidence="1">
    <location>
        <begin position="6"/>
        <end position="23"/>
    </location>
</feature>
<name>A0AAV0CNF5_9ASTE</name>
<keyword evidence="1" id="KW-1133">Transmembrane helix</keyword>
<dbReference type="Proteomes" id="UP001152523">
    <property type="component" value="Unassembled WGS sequence"/>
</dbReference>
<dbReference type="InterPro" id="IPR057670">
    <property type="entry name" value="SH3_retrovirus"/>
</dbReference>
<dbReference type="InterPro" id="IPR039537">
    <property type="entry name" value="Retrotran_Ty1/copia-like"/>
</dbReference>
<evidence type="ECO:0000256" key="1">
    <source>
        <dbReference type="SAM" id="Phobius"/>
    </source>
</evidence>
<dbReference type="PANTHER" id="PTHR42648:SF31">
    <property type="entry name" value="RNA-DIRECTED DNA POLYMERASE"/>
    <property type="match status" value="1"/>
</dbReference>
<reference evidence="3" key="1">
    <citation type="submission" date="2022-07" db="EMBL/GenBank/DDBJ databases">
        <authorList>
            <person name="Macas J."/>
            <person name="Novak P."/>
            <person name="Neumann P."/>
        </authorList>
    </citation>
    <scope>NUCLEOTIDE SEQUENCE</scope>
</reference>
<sequence>MALNSFFLTFIILMVLFINYLVLKPLNRMVELKENINIYYKFLELFYFSPAYIWPLTFWSDCILTAVHIINKLPSSILNNKSPFEMLFNHPPDYTHLKVFGCLAFASTITSNRTKFYSRSHKCIFIGYPLGSKGYKLYDLTTRKTFISRNVKFYEMTFPYKTKLTGNKSTSDTNTDYFYDYSTTFTEPFQALNHTSHNNSENTTLSSSFTDYMNNYINDEVGLFQSNTADDSFSFSETENAQTDLILTENAQTEDDSPRKSTRLRSIPIHIRDFEYKLPRSIIPGNSESTCNFVKYPIQNYISYNRLSPSYHCFTASLSKLTEPKTYKQAIEFSEWQNAMNAEIKALEDNNTWILVDLPANQHTICSKWVF</sequence>
<dbReference type="PANTHER" id="PTHR42648">
    <property type="entry name" value="TRANSPOSASE, PUTATIVE-RELATED"/>
    <property type="match status" value="1"/>
</dbReference>
<feature type="domain" description="Retroviral polymerase SH3-like" evidence="2">
    <location>
        <begin position="102"/>
        <end position="163"/>
    </location>
</feature>
<evidence type="ECO:0000313" key="4">
    <source>
        <dbReference type="Proteomes" id="UP001152523"/>
    </source>
</evidence>
<evidence type="ECO:0000313" key="3">
    <source>
        <dbReference type="EMBL" id="CAH9079345.1"/>
    </source>
</evidence>
<dbReference type="EMBL" id="CAMAPF010000033">
    <property type="protein sequence ID" value="CAH9079345.1"/>
    <property type="molecule type" value="Genomic_DNA"/>
</dbReference>
<proteinExistence type="predicted"/>
<keyword evidence="1" id="KW-0812">Transmembrane</keyword>
<keyword evidence="1" id="KW-0472">Membrane</keyword>
<evidence type="ECO:0000259" key="2">
    <source>
        <dbReference type="Pfam" id="PF25597"/>
    </source>
</evidence>
<accession>A0AAV0CNF5</accession>
<comment type="caution">
    <text evidence="3">The sequence shown here is derived from an EMBL/GenBank/DDBJ whole genome shotgun (WGS) entry which is preliminary data.</text>
</comment>